<organism evidence="1 2">
    <name type="scientific">Pisolithus tinctorius Marx 270</name>
    <dbReference type="NCBI Taxonomy" id="870435"/>
    <lineage>
        <taxon>Eukaryota</taxon>
        <taxon>Fungi</taxon>
        <taxon>Dikarya</taxon>
        <taxon>Basidiomycota</taxon>
        <taxon>Agaricomycotina</taxon>
        <taxon>Agaricomycetes</taxon>
        <taxon>Agaricomycetidae</taxon>
        <taxon>Boletales</taxon>
        <taxon>Sclerodermatineae</taxon>
        <taxon>Pisolithaceae</taxon>
        <taxon>Pisolithus</taxon>
    </lineage>
</organism>
<proteinExistence type="predicted"/>
<keyword evidence="2" id="KW-1185">Reference proteome</keyword>
<reference evidence="1 2" key="1">
    <citation type="submission" date="2014-04" db="EMBL/GenBank/DDBJ databases">
        <authorList>
            <consortium name="DOE Joint Genome Institute"/>
            <person name="Kuo A."/>
            <person name="Kohler A."/>
            <person name="Costa M.D."/>
            <person name="Nagy L.G."/>
            <person name="Floudas D."/>
            <person name="Copeland A."/>
            <person name="Barry K.W."/>
            <person name="Cichocki N."/>
            <person name="Veneault-Fourrey C."/>
            <person name="LaButti K."/>
            <person name="Lindquist E.A."/>
            <person name="Lipzen A."/>
            <person name="Lundell T."/>
            <person name="Morin E."/>
            <person name="Murat C."/>
            <person name="Sun H."/>
            <person name="Tunlid A."/>
            <person name="Henrissat B."/>
            <person name="Grigoriev I.V."/>
            <person name="Hibbett D.S."/>
            <person name="Martin F."/>
            <person name="Nordberg H.P."/>
            <person name="Cantor M.N."/>
            <person name="Hua S.X."/>
        </authorList>
    </citation>
    <scope>NUCLEOTIDE SEQUENCE [LARGE SCALE GENOMIC DNA]</scope>
    <source>
        <strain evidence="1 2">Marx 270</strain>
    </source>
</reference>
<evidence type="ECO:0000313" key="1">
    <source>
        <dbReference type="EMBL" id="KIO14593.1"/>
    </source>
</evidence>
<dbReference type="Proteomes" id="UP000054217">
    <property type="component" value="Unassembled WGS sequence"/>
</dbReference>
<dbReference type="STRING" id="870435.A0A0C3JZK7"/>
<dbReference type="AlphaFoldDB" id="A0A0C3JZK7"/>
<name>A0A0C3JZK7_PISTI</name>
<dbReference type="InParanoid" id="A0A0C3JZK7"/>
<accession>A0A0C3JZK7</accession>
<dbReference type="EMBL" id="KN831944">
    <property type="protein sequence ID" value="KIO14593.1"/>
    <property type="molecule type" value="Genomic_DNA"/>
</dbReference>
<gene>
    <name evidence="1" type="ORF">M404DRAFT_17471</name>
</gene>
<dbReference type="HOGENOM" id="CLU_2504001_0_0_1"/>
<evidence type="ECO:0000313" key="2">
    <source>
        <dbReference type="Proteomes" id="UP000054217"/>
    </source>
</evidence>
<reference evidence="2" key="2">
    <citation type="submission" date="2015-01" db="EMBL/GenBank/DDBJ databases">
        <title>Evolutionary Origins and Diversification of the Mycorrhizal Mutualists.</title>
        <authorList>
            <consortium name="DOE Joint Genome Institute"/>
            <consortium name="Mycorrhizal Genomics Consortium"/>
            <person name="Kohler A."/>
            <person name="Kuo A."/>
            <person name="Nagy L.G."/>
            <person name="Floudas D."/>
            <person name="Copeland A."/>
            <person name="Barry K.W."/>
            <person name="Cichocki N."/>
            <person name="Veneault-Fourrey C."/>
            <person name="LaButti K."/>
            <person name="Lindquist E.A."/>
            <person name="Lipzen A."/>
            <person name="Lundell T."/>
            <person name="Morin E."/>
            <person name="Murat C."/>
            <person name="Riley R."/>
            <person name="Ohm R."/>
            <person name="Sun H."/>
            <person name="Tunlid A."/>
            <person name="Henrissat B."/>
            <person name="Grigoriev I.V."/>
            <person name="Hibbett D.S."/>
            <person name="Martin F."/>
        </authorList>
    </citation>
    <scope>NUCLEOTIDE SEQUENCE [LARGE SCALE GENOMIC DNA]</scope>
    <source>
        <strain evidence="2">Marx 270</strain>
    </source>
</reference>
<dbReference type="OrthoDB" id="2660673at2759"/>
<sequence length="103" mass="11820">MVSRIKRFLKIGEPRQREQSIIELKSMFTMAATIGNQTKIKEKMTSTGLKDTYLEYFINGMAASCKRQQGSSSKQEALDVFIKGLPENVYSPVWHIKGEWLDM</sequence>
<protein>
    <submittedName>
        <fullName evidence="1">Uncharacterized protein</fullName>
    </submittedName>
</protein>